<dbReference type="EMBL" id="WTYS01000001">
    <property type="protein sequence ID" value="MXO55256.1"/>
    <property type="molecule type" value="Genomic_DNA"/>
</dbReference>
<dbReference type="RefSeq" id="WP_160596598.1">
    <property type="nucleotide sequence ID" value="NZ_WTYS01000001.1"/>
</dbReference>
<evidence type="ECO:0000256" key="1">
    <source>
        <dbReference type="PROSITE-ProRule" id="PRU00339"/>
    </source>
</evidence>
<dbReference type="Gene3D" id="1.25.40.10">
    <property type="entry name" value="Tetratricopeptide repeat domain"/>
    <property type="match status" value="1"/>
</dbReference>
<proteinExistence type="predicted"/>
<protein>
    <submittedName>
        <fullName evidence="2">Tetratricopeptide repeat protein</fullName>
    </submittedName>
</protein>
<reference evidence="2 3" key="1">
    <citation type="submission" date="2019-12" db="EMBL/GenBank/DDBJ databases">
        <title>Genomic-based taxomic classification of the family Erythrobacteraceae.</title>
        <authorList>
            <person name="Xu L."/>
        </authorList>
    </citation>
    <scope>NUCLEOTIDE SEQUENCE [LARGE SCALE GENOMIC DNA]</scope>
    <source>
        <strain evidence="2 3">JCM 17802</strain>
    </source>
</reference>
<feature type="repeat" description="TPR" evidence="1">
    <location>
        <begin position="74"/>
        <end position="107"/>
    </location>
</feature>
<gene>
    <name evidence="2" type="ORF">GRI36_00020</name>
</gene>
<sequence length="260" mass="28338">MKLRYILIGALSVTLAGCGTVNPFGKRQANNASVDMADYFAQRVEIGRRHLKEGRPSLAIEAFRQGSYDPRYSAEALNGMGVAYTMLGRSDVARELFARAIKNDPSDARFARNLARLDAVSAPISGGAELAALPGQAPQIARAVERQPEITNKARSPIMTKLVGDQPTSQRRAVHEIFIRTAFDPSAPIVDRTASADSVPAVPKDSSFRKRVSGTMIAVNRPAYPVLIDLTKVRNDRLTVQDRPAIKSYPIRIALDAPLK</sequence>
<dbReference type="AlphaFoldDB" id="A0A6I4SJC7"/>
<dbReference type="Pfam" id="PF13432">
    <property type="entry name" value="TPR_16"/>
    <property type="match status" value="1"/>
</dbReference>
<dbReference type="Proteomes" id="UP000468943">
    <property type="component" value="Unassembled WGS sequence"/>
</dbReference>
<dbReference type="PROSITE" id="PS50005">
    <property type="entry name" value="TPR"/>
    <property type="match status" value="1"/>
</dbReference>
<evidence type="ECO:0000313" key="3">
    <source>
        <dbReference type="Proteomes" id="UP000468943"/>
    </source>
</evidence>
<dbReference type="PROSITE" id="PS51257">
    <property type="entry name" value="PROKAR_LIPOPROTEIN"/>
    <property type="match status" value="1"/>
</dbReference>
<keyword evidence="1" id="KW-0802">TPR repeat</keyword>
<comment type="caution">
    <text evidence="2">The sequence shown here is derived from an EMBL/GenBank/DDBJ whole genome shotgun (WGS) entry which is preliminary data.</text>
</comment>
<dbReference type="InterPro" id="IPR019734">
    <property type="entry name" value="TPR_rpt"/>
</dbReference>
<dbReference type="SUPFAM" id="SSF48452">
    <property type="entry name" value="TPR-like"/>
    <property type="match status" value="1"/>
</dbReference>
<evidence type="ECO:0000313" key="2">
    <source>
        <dbReference type="EMBL" id="MXO55256.1"/>
    </source>
</evidence>
<keyword evidence="3" id="KW-1185">Reference proteome</keyword>
<name>A0A6I4SJC7_9SPHN</name>
<dbReference type="OrthoDB" id="7190835at2"/>
<accession>A0A6I4SJC7</accession>
<organism evidence="2 3">
    <name type="scientific">Pontixanthobacter gangjinensis</name>
    <dbReference type="NCBI Taxonomy" id="1028742"/>
    <lineage>
        <taxon>Bacteria</taxon>
        <taxon>Pseudomonadati</taxon>
        <taxon>Pseudomonadota</taxon>
        <taxon>Alphaproteobacteria</taxon>
        <taxon>Sphingomonadales</taxon>
        <taxon>Erythrobacteraceae</taxon>
        <taxon>Pontixanthobacter</taxon>
    </lineage>
</organism>
<dbReference type="InterPro" id="IPR011990">
    <property type="entry name" value="TPR-like_helical_dom_sf"/>
</dbReference>